<organism evidence="1 2">
    <name type="scientific">Citrus x changshan-huyou</name>
    <dbReference type="NCBI Taxonomy" id="2935761"/>
    <lineage>
        <taxon>Eukaryota</taxon>
        <taxon>Viridiplantae</taxon>
        <taxon>Streptophyta</taxon>
        <taxon>Embryophyta</taxon>
        <taxon>Tracheophyta</taxon>
        <taxon>Spermatophyta</taxon>
        <taxon>Magnoliopsida</taxon>
        <taxon>eudicotyledons</taxon>
        <taxon>Gunneridae</taxon>
        <taxon>Pentapetalae</taxon>
        <taxon>rosids</taxon>
        <taxon>malvids</taxon>
        <taxon>Sapindales</taxon>
        <taxon>Rutaceae</taxon>
        <taxon>Aurantioideae</taxon>
        <taxon>Citrus</taxon>
    </lineage>
</organism>
<dbReference type="Proteomes" id="UP001428341">
    <property type="component" value="Unassembled WGS sequence"/>
</dbReference>
<dbReference type="AlphaFoldDB" id="A0AAP0R2R5"/>
<proteinExistence type="predicted"/>
<reference evidence="1 2" key="1">
    <citation type="submission" date="2024-05" db="EMBL/GenBank/DDBJ databases">
        <title>Haplotype-resolved chromosome-level genome assembly of Huyou (Citrus changshanensis).</title>
        <authorList>
            <person name="Miao C."/>
            <person name="Chen W."/>
            <person name="Wu Y."/>
            <person name="Wang L."/>
            <person name="Zhao S."/>
            <person name="Grierson D."/>
            <person name="Xu C."/>
            <person name="Chen K."/>
        </authorList>
    </citation>
    <scope>NUCLEOTIDE SEQUENCE [LARGE SCALE GENOMIC DNA]</scope>
    <source>
        <strain evidence="1">01-14</strain>
        <tissue evidence="1">Leaf</tissue>
    </source>
</reference>
<keyword evidence="2" id="KW-1185">Reference proteome</keyword>
<accession>A0AAP0R2R5</accession>
<dbReference type="EMBL" id="JBCGBO010000001">
    <property type="protein sequence ID" value="KAK9228601.1"/>
    <property type="molecule type" value="Genomic_DNA"/>
</dbReference>
<gene>
    <name evidence="1" type="ORF">WN944_021553</name>
</gene>
<sequence length="81" mass="9106">MSAVSLTITIDRDQLMHKTALVKYCRLTLRVTMAPSKAGKGSNVTCTFNNVHVKLNRQDSDKTRLTMQDVCGWAESKEFVD</sequence>
<comment type="caution">
    <text evidence="1">The sequence shown here is derived from an EMBL/GenBank/DDBJ whole genome shotgun (WGS) entry which is preliminary data.</text>
</comment>
<evidence type="ECO:0000313" key="2">
    <source>
        <dbReference type="Proteomes" id="UP001428341"/>
    </source>
</evidence>
<name>A0AAP0R2R5_9ROSI</name>
<protein>
    <submittedName>
        <fullName evidence="1">Uncharacterized protein</fullName>
    </submittedName>
</protein>
<evidence type="ECO:0000313" key="1">
    <source>
        <dbReference type="EMBL" id="KAK9228601.1"/>
    </source>
</evidence>